<comment type="caution">
    <text evidence="1">The sequence shown here is derived from an EMBL/GenBank/DDBJ whole genome shotgun (WGS) entry which is preliminary data.</text>
</comment>
<reference evidence="1 2" key="1">
    <citation type="submission" date="2024-01" db="EMBL/GenBank/DDBJ databases">
        <title>The complete chloroplast genome sequence of Lithospermum erythrorhizon: insights into the phylogenetic relationship among Boraginaceae species and the maternal lineages of purple gromwells.</title>
        <authorList>
            <person name="Okada T."/>
            <person name="Watanabe K."/>
        </authorList>
    </citation>
    <scope>NUCLEOTIDE SEQUENCE [LARGE SCALE GENOMIC DNA]</scope>
</reference>
<evidence type="ECO:0000313" key="2">
    <source>
        <dbReference type="Proteomes" id="UP001454036"/>
    </source>
</evidence>
<protein>
    <submittedName>
        <fullName evidence="1">Uncharacterized protein</fullName>
    </submittedName>
</protein>
<organism evidence="1 2">
    <name type="scientific">Lithospermum erythrorhizon</name>
    <name type="common">Purple gromwell</name>
    <name type="synonym">Lithospermum officinale var. erythrorhizon</name>
    <dbReference type="NCBI Taxonomy" id="34254"/>
    <lineage>
        <taxon>Eukaryota</taxon>
        <taxon>Viridiplantae</taxon>
        <taxon>Streptophyta</taxon>
        <taxon>Embryophyta</taxon>
        <taxon>Tracheophyta</taxon>
        <taxon>Spermatophyta</taxon>
        <taxon>Magnoliopsida</taxon>
        <taxon>eudicotyledons</taxon>
        <taxon>Gunneridae</taxon>
        <taxon>Pentapetalae</taxon>
        <taxon>asterids</taxon>
        <taxon>lamiids</taxon>
        <taxon>Boraginales</taxon>
        <taxon>Boraginaceae</taxon>
        <taxon>Boraginoideae</taxon>
        <taxon>Lithospermeae</taxon>
        <taxon>Lithospermum</taxon>
    </lineage>
</organism>
<evidence type="ECO:0000313" key="1">
    <source>
        <dbReference type="EMBL" id="GAA0176033.1"/>
    </source>
</evidence>
<accession>A0AAV3RJ20</accession>
<keyword evidence="2" id="KW-1185">Reference proteome</keyword>
<gene>
    <name evidence="1" type="ORF">LIER_29097</name>
</gene>
<dbReference type="EMBL" id="BAABME010009906">
    <property type="protein sequence ID" value="GAA0176033.1"/>
    <property type="molecule type" value="Genomic_DNA"/>
</dbReference>
<dbReference type="InterPro" id="IPR036691">
    <property type="entry name" value="Endo/exonu/phosph_ase_sf"/>
</dbReference>
<dbReference type="SUPFAM" id="SSF56219">
    <property type="entry name" value="DNase I-like"/>
    <property type="match status" value="1"/>
</dbReference>
<name>A0AAV3RJ20_LITER</name>
<dbReference type="AlphaFoldDB" id="A0AAV3RJ20"/>
<proteinExistence type="predicted"/>
<sequence>MPRKVKLVDEMGKEVFQEVEYEWLPFKCRTWYCHVGYVVDNHESLVVASSPGPLREEGGDVQVPLSAQEEAKGLGSTGGRAGQVPLFSSKQSLISVEVVEDRQRSRDEEFPNHDVEVSCIDRDMFPKDEKKELWRSLAQNSKVIDCEPWLVFGEFNVIRELHEASGGYNPDIGSMGEFNYCIDDVEIMDLPGHGCSFTWSKGTLLRKLDRVMCNNA</sequence>
<dbReference type="Proteomes" id="UP001454036">
    <property type="component" value="Unassembled WGS sequence"/>
</dbReference>